<dbReference type="Proteomes" id="UP000231259">
    <property type="component" value="Unassembled WGS sequence"/>
</dbReference>
<accession>A0A2G8R709</accession>
<dbReference type="AlphaFoldDB" id="A0A2G8R709"/>
<reference evidence="1 2" key="1">
    <citation type="submission" date="2013-09" db="EMBL/GenBank/DDBJ databases">
        <title>Genome sequencing of Phaeobacter antarcticus sp. nov. SM1211.</title>
        <authorList>
            <person name="Zhang X.-Y."/>
            <person name="Liu C."/>
            <person name="Chen X.-L."/>
            <person name="Xie B.-B."/>
            <person name="Qin Q.-L."/>
            <person name="Rong J.-C."/>
            <person name="Zhang Y.-Z."/>
        </authorList>
    </citation>
    <scope>NUCLEOTIDE SEQUENCE [LARGE SCALE GENOMIC DNA]</scope>
    <source>
        <strain evidence="1 2">SM1211</strain>
    </source>
</reference>
<name>A0A2G8R709_9RHOB</name>
<gene>
    <name evidence="1" type="ORF">P775_24220</name>
</gene>
<protein>
    <submittedName>
        <fullName evidence="1">Uncharacterized protein</fullName>
    </submittedName>
</protein>
<proteinExistence type="predicted"/>
<dbReference type="EMBL" id="AWWI01000167">
    <property type="protein sequence ID" value="PIL17313.1"/>
    <property type="molecule type" value="Genomic_DNA"/>
</dbReference>
<sequence length="81" mass="8528">MGLDVSMKETAGCVVEDAGQRIWEGSVPSTSDAIAGIIPEKAPALVRAGTQTGPQAAWLWHALWDRGSQSTAFTHSVLLPP</sequence>
<organism evidence="1 2">
    <name type="scientific">Puniceibacterium antarcticum</name>
    <dbReference type="NCBI Taxonomy" id="1206336"/>
    <lineage>
        <taxon>Bacteria</taxon>
        <taxon>Pseudomonadati</taxon>
        <taxon>Pseudomonadota</taxon>
        <taxon>Alphaproteobacteria</taxon>
        <taxon>Rhodobacterales</taxon>
        <taxon>Paracoccaceae</taxon>
        <taxon>Puniceibacterium</taxon>
    </lineage>
</organism>
<comment type="caution">
    <text evidence="1">The sequence shown here is derived from an EMBL/GenBank/DDBJ whole genome shotgun (WGS) entry which is preliminary data.</text>
</comment>
<keyword evidence="2" id="KW-1185">Reference proteome</keyword>
<evidence type="ECO:0000313" key="2">
    <source>
        <dbReference type="Proteomes" id="UP000231259"/>
    </source>
</evidence>
<evidence type="ECO:0000313" key="1">
    <source>
        <dbReference type="EMBL" id="PIL17313.1"/>
    </source>
</evidence>